<reference evidence="1 2" key="1">
    <citation type="journal article" date="2011" name="PLoS Genet.">
        <title>Genomic analysis of the necrotrophic fungal pathogens Sclerotinia sclerotiorum and Botrytis cinerea.</title>
        <authorList>
            <person name="Amselem J."/>
            <person name="Cuomo C.A."/>
            <person name="van Kan J.A."/>
            <person name="Viaud M."/>
            <person name="Benito E.P."/>
            <person name="Couloux A."/>
            <person name="Coutinho P.M."/>
            <person name="de Vries R.P."/>
            <person name="Dyer P.S."/>
            <person name="Fillinger S."/>
            <person name="Fournier E."/>
            <person name="Gout L."/>
            <person name="Hahn M."/>
            <person name="Kohn L."/>
            <person name="Lapalu N."/>
            <person name="Plummer K.M."/>
            <person name="Pradier J.M."/>
            <person name="Quevillon E."/>
            <person name="Sharon A."/>
            <person name="Simon A."/>
            <person name="ten Have A."/>
            <person name="Tudzynski B."/>
            <person name="Tudzynski P."/>
            <person name="Wincker P."/>
            <person name="Andrew M."/>
            <person name="Anthouard V."/>
            <person name="Beever R.E."/>
            <person name="Beffa R."/>
            <person name="Benoit I."/>
            <person name="Bouzid O."/>
            <person name="Brault B."/>
            <person name="Chen Z."/>
            <person name="Choquer M."/>
            <person name="Collemare J."/>
            <person name="Cotton P."/>
            <person name="Danchin E.G."/>
            <person name="Da Silva C."/>
            <person name="Gautier A."/>
            <person name="Giraud C."/>
            <person name="Giraud T."/>
            <person name="Gonzalez C."/>
            <person name="Grossetete S."/>
            <person name="Guldener U."/>
            <person name="Henrissat B."/>
            <person name="Howlett B.J."/>
            <person name="Kodira C."/>
            <person name="Kretschmer M."/>
            <person name="Lappartient A."/>
            <person name="Leroch M."/>
            <person name="Levis C."/>
            <person name="Mauceli E."/>
            <person name="Neuveglise C."/>
            <person name="Oeser B."/>
            <person name="Pearson M."/>
            <person name="Poulain J."/>
            <person name="Poussereau N."/>
            <person name="Quesneville H."/>
            <person name="Rascle C."/>
            <person name="Schumacher J."/>
            <person name="Segurens B."/>
            <person name="Sexton A."/>
            <person name="Silva E."/>
            <person name="Sirven C."/>
            <person name="Soanes D.M."/>
            <person name="Talbot N.J."/>
            <person name="Templeton M."/>
            <person name="Yandava C."/>
            <person name="Yarden O."/>
            <person name="Zeng Q."/>
            <person name="Rollins J.A."/>
            <person name="Lebrun M.H."/>
            <person name="Dickman M."/>
        </authorList>
    </citation>
    <scope>NUCLEOTIDE SEQUENCE [LARGE SCALE GENOMIC DNA]</scope>
    <source>
        <strain evidence="1 2">B05.10</strain>
    </source>
</reference>
<reference evidence="1 2" key="2">
    <citation type="journal article" date="2012" name="Eukaryot. Cell">
        <title>Genome update of Botrytis cinerea strains B05.10 and T4.</title>
        <authorList>
            <person name="Staats M."/>
            <person name="van Kan J.A."/>
        </authorList>
    </citation>
    <scope>NUCLEOTIDE SEQUENCE [LARGE SCALE GENOMIC DNA]</scope>
    <source>
        <strain evidence="1 2">B05.10</strain>
    </source>
</reference>
<dbReference type="AlphaFoldDB" id="A0A384JUM6"/>
<keyword evidence="2" id="KW-1185">Reference proteome</keyword>
<dbReference type="RefSeq" id="XP_024551286.1">
    <property type="nucleotide sequence ID" value="XM_024695492.1"/>
</dbReference>
<evidence type="ECO:0000313" key="2">
    <source>
        <dbReference type="Proteomes" id="UP000001798"/>
    </source>
</evidence>
<evidence type="ECO:0000313" key="1">
    <source>
        <dbReference type="EMBL" id="ATZ54201.1"/>
    </source>
</evidence>
<dbReference type="KEGG" id="bfu:BCIN_10g02170"/>
<dbReference type="EMBL" id="CP009814">
    <property type="protein sequence ID" value="ATZ54201.1"/>
    <property type="molecule type" value="Genomic_DNA"/>
</dbReference>
<name>A0A384JUM6_BOTFB</name>
<dbReference type="GeneID" id="36394566"/>
<dbReference type="Proteomes" id="UP000001798">
    <property type="component" value="Chromosome 10"/>
</dbReference>
<reference evidence="1 2" key="3">
    <citation type="journal article" date="2017" name="Mol. Plant Pathol.">
        <title>A gapless genome sequence of the fungus Botrytis cinerea.</title>
        <authorList>
            <person name="Van Kan J.A."/>
            <person name="Stassen J.H."/>
            <person name="Mosbach A."/>
            <person name="Van Der Lee T.A."/>
            <person name="Faino L."/>
            <person name="Farmer A.D."/>
            <person name="Papasotiriou D.G."/>
            <person name="Zhou S."/>
            <person name="Seidl M.F."/>
            <person name="Cottam E."/>
            <person name="Edel D."/>
            <person name="Hahn M."/>
            <person name="Schwartz D.C."/>
            <person name="Dietrich R.A."/>
            <person name="Widdison S."/>
            <person name="Scalliet G."/>
        </authorList>
    </citation>
    <scope>NUCLEOTIDE SEQUENCE [LARGE SCALE GENOMIC DNA]</scope>
    <source>
        <strain evidence="1 2">B05.10</strain>
    </source>
</reference>
<organism evidence="1 2">
    <name type="scientific">Botryotinia fuckeliana (strain B05.10)</name>
    <name type="common">Noble rot fungus</name>
    <name type="synonym">Botrytis cinerea</name>
    <dbReference type="NCBI Taxonomy" id="332648"/>
    <lineage>
        <taxon>Eukaryota</taxon>
        <taxon>Fungi</taxon>
        <taxon>Dikarya</taxon>
        <taxon>Ascomycota</taxon>
        <taxon>Pezizomycotina</taxon>
        <taxon>Leotiomycetes</taxon>
        <taxon>Helotiales</taxon>
        <taxon>Sclerotiniaceae</taxon>
        <taxon>Botrytis</taxon>
    </lineage>
</organism>
<gene>
    <name evidence="1" type="ORF">BCIN_10g02170</name>
</gene>
<sequence>MTTLSCFHICQTKQINRKSVEINKSPNSWNQKSKCQFYRDSEYTITNQIIQTLLLGRV</sequence>
<proteinExistence type="predicted"/>
<protein>
    <submittedName>
        <fullName evidence="1">Uncharacterized protein</fullName>
    </submittedName>
</protein>
<accession>A0A384JUM6</accession>
<dbReference type="VEuPathDB" id="FungiDB:Bcin10g02170"/>